<dbReference type="InterPro" id="IPR043451">
    <property type="entry name" value="Myocardin-like"/>
</dbReference>
<feature type="compositionally biased region" description="Basic and acidic residues" evidence="5">
    <location>
        <begin position="134"/>
        <end position="149"/>
    </location>
</feature>
<dbReference type="GO" id="GO:0003713">
    <property type="term" value="F:transcription coactivator activity"/>
    <property type="evidence" value="ECO:0007669"/>
    <property type="project" value="TreeGrafter"/>
</dbReference>
<feature type="region of interest" description="Disordered" evidence="5">
    <location>
        <begin position="134"/>
        <end position="153"/>
    </location>
</feature>
<proteinExistence type="predicted"/>
<reference evidence="6" key="1">
    <citation type="submission" date="2018-08" db="EMBL/GenBank/DDBJ databases">
        <authorList>
            <person name="Guldener U."/>
        </authorList>
    </citation>
    <scope>NUCLEOTIDE SEQUENCE</scope>
    <source>
        <strain evidence="6">UB2</strain>
    </source>
</reference>
<dbReference type="Gene3D" id="6.10.140.2130">
    <property type="match status" value="1"/>
</dbReference>
<evidence type="ECO:0008006" key="8">
    <source>
        <dbReference type="Google" id="ProtNLM"/>
    </source>
</evidence>
<evidence type="ECO:0000256" key="4">
    <source>
        <dbReference type="PROSITE-ProRule" id="PRU00401"/>
    </source>
</evidence>
<dbReference type="Proteomes" id="UP000658997">
    <property type="component" value="Unassembled WGS sequence"/>
</dbReference>
<feature type="repeat" description="RPEL" evidence="4">
    <location>
        <begin position="129"/>
        <end position="154"/>
    </location>
</feature>
<dbReference type="InterPro" id="IPR004018">
    <property type="entry name" value="RPEL_repeat"/>
</dbReference>
<dbReference type="Gene3D" id="6.10.140.2040">
    <property type="match status" value="1"/>
</dbReference>
<feature type="compositionally biased region" description="Polar residues" evidence="5">
    <location>
        <begin position="113"/>
        <end position="124"/>
    </location>
</feature>
<dbReference type="PANTHER" id="PTHR22793">
    <property type="entry name" value="MYOCARDIN-RELATED TRANSCRIPTION FACTOR-RELATED"/>
    <property type="match status" value="1"/>
</dbReference>
<feature type="region of interest" description="Disordered" evidence="5">
    <location>
        <begin position="260"/>
        <end position="288"/>
    </location>
</feature>
<comment type="caution">
    <text evidence="6">The sequence shown here is derived from an EMBL/GenBank/DDBJ whole genome shotgun (WGS) entry which is preliminary data.</text>
</comment>
<keyword evidence="7" id="KW-1185">Reference proteome</keyword>
<evidence type="ECO:0000256" key="2">
    <source>
        <dbReference type="ARBA" id="ARBA00022737"/>
    </source>
</evidence>
<organism evidence="6 7">
    <name type="scientific">Ustilago bromivora</name>
    <dbReference type="NCBI Taxonomy" id="307758"/>
    <lineage>
        <taxon>Eukaryota</taxon>
        <taxon>Fungi</taxon>
        <taxon>Dikarya</taxon>
        <taxon>Basidiomycota</taxon>
        <taxon>Ustilaginomycotina</taxon>
        <taxon>Ustilaginomycetes</taxon>
        <taxon>Ustilaginales</taxon>
        <taxon>Ustilaginaceae</taxon>
        <taxon>Ustilago</taxon>
    </lineage>
</organism>
<keyword evidence="3" id="KW-0539">Nucleus</keyword>
<gene>
    <name evidence="6" type="ORF">UBRO2_03288</name>
</gene>
<comment type="subcellular location">
    <subcellularLocation>
        <location evidence="1">Nucleus</location>
    </subcellularLocation>
</comment>
<dbReference type="SMART" id="SM00707">
    <property type="entry name" value="RPEL"/>
    <property type="match status" value="4"/>
</dbReference>
<feature type="repeat" description="RPEL" evidence="4">
    <location>
        <begin position="217"/>
        <end position="242"/>
    </location>
</feature>
<dbReference type="GO" id="GO:0045944">
    <property type="term" value="P:positive regulation of transcription by RNA polymerase II"/>
    <property type="evidence" value="ECO:0007669"/>
    <property type="project" value="TreeGrafter"/>
</dbReference>
<evidence type="ECO:0000313" key="7">
    <source>
        <dbReference type="Proteomes" id="UP000658997"/>
    </source>
</evidence>
<sequence length="288" mass="32199">MPFVDKAQALDHQDHQEQRVILFLTSSIRINYSLQSSCLRGGRNTPLQRRIQTWVSAHYSSGFPTGKANANANANANADDPFALTCQLASSILLFTASVGNLDIAAANAAGASSQPDQPRSPLSDQDRARLEHSLGHRPDRQELEEKSILKPGNLAPALQARRDELQKSQLADKLEGRLERRPEKEELVIRGILKDQSVAPSLQAKRDELQKHQLTHKLEARLERRPEKDELVNRGILKHQSVAPALQAKKEELERARLGNQLQKGLQQRPDVDELKQKGILTDPEDK</sequence>
<evidence type="ECO:0000256" key="5">
    <source>
        <dbReference type="SAM" id="MobiDB-lite"/>
    </source>
</evidence>
<evidence type="ECO:0000313" key="6">
    <source>
        <dbReference type="EMBL" id="SYW79869.1"/>
    </source>
</evidence>
<dbReference type="PROSITE" id="PS51073">
    <property type="entry name" value="RPEL"/>
    <property type="match status" value="3"/>
</dbReference>
<evidence type="ECO:0000256" key="1">
    <source>
        <dbReference type="ARBA" id="ARBA00004123"/>
    </source>
</evidence>
<dbReference type="AlphaFoldDB" id="A0A8H8QMJ2"/>
<dbReference type="EMBL" id="ULHB01000060">
    <property type="protein sequence ID" value="SYW79869.1"/>
    <property type="molecule type" value="Genomic_DNA"/>
</dbReference>
<dbReference type="PANTHER" id="PTHR22793:SF12">
    <property type="entry name" value="MYOCARDIN-RELATED TRANSCRIPTION FACTOR, ISOFORM H"/>
    <property type="match status" value="1"/>
</dbReference>
<feature type="region of interest" description="Disordered" evidence="5">
    <location>
        <begin position="109"/>
        <end position="128"/>
    </location>
</feature>
<dbReference type="Pfam" id="PF02755">
    <property type="entry name" value="RPEL"/>
    <property type="match status" value="4"/>
</dbReference>
<keyword evidence="2" id="KW-0677">Repeat</keyword>
<feature type="repeat" description="RPEL" evidence="4">
    <location>
        <begin position="173"/>
        <end position="198"/>
    </location>
</feature>
<accession>A0A8H8QMJ2</accession>
<dbReference type="GO" id="GO:0005634">
    <property type="term" value="C:nucleus"/>
    <property type="evidence" value="ECO:0007669"/>
    <property type="project" value="UniProtKB-SubCell"/>
</dbReference>
<dbReference type="Gene3D" id="6.10.150.10">
    <property type="match status" value="1"/>
</dbReference>
<name>A0A8H8QMJ2_9BASI</name>
<evidence type="ECO:0000256" key="3">
    <source>
        <dbReference type="ARBA" id="ARBA00023242"/>
    </source>
</evidence>
<protein>
    <recommendedName>
        <fullName evidence="8">RPEL repeat protein</fullName>
    </recommendedName>
</protein>